<dbReference type="PANTHER" id="PTHR12867:SF6">
    <property type="entry name" value="N-ACETYLGLUCOSAMINYLDIPHOSPHODOLICHOL N-ACETYLGLUCOSAMINYLTRANSFERASE"/>
    <property type="match status" value="1"/>
</dbReference>
<keyword evidence="6 12" id="KW-0328">Glycosyltransferase</keyword>
<dbReference type="InterPro" id="IPR039042">
    <property type="entry name" value="Alg13-like"/>
</dbReference>
<protein>
    <recommendedName>
        <fullName evidence="5 12">UDP-N-acetylglucosamine transferase subunit ALG13</fullName>
        <ecNumber evidence="4 12">2.4.1.141</ecNumber>
    </recommendedName>
    <alternativeName>
        <fullName evidence="10 12">Asparagine-linked glycosylation protein 13</fullName>
    </alternativeName>
</protein>
<proteinExistence type="inferred from homology"/>
<dbReference type="SUPFAM" id="SSF53756">
    <property type="entry name" value="UDP-Glycosyltransferase/glycogen phosphorylase"/>
    <property type="match status" value="1"/>
</dbReference>
<dbReference type="Proteomes" id="UP000807342">
    <property type="component" value="Unassembled WGS sequence"/>
</dbReference>
<dbReference type="EC" id="2.4.1.141" evidence="4 12"/>
<evidence type="ECO:0000256" key="3">
    <source>
        <dbReference type="ARBA" id="ARBA00011198"/>
    </source>
</evidence>
<reference evidence="14" key="1">
    <citation type="submission" date="2020-11" db="EMBL/GenBank/DDBJ databases">
        <authorList>
            <consortium name="DOE Joint Genome Institute"/>
            <person name="Ahrendt S."/>
            <person name="Riley R."/>
            <person name="Andreopoulos W."/>
            <person name="Labutti K."/>
            <person name="Pangilinan J."/>
            <person name="Ruiz-Duenas F.J."/>
            <person name="Barrasa J.M."/>
            <person name="Sanchez-Garcia M."/>
            <person name="Camarero S."/>
            <person name="Miyauchi S."/>
            <person name="Serrano A."/>
            <person name="Linde D."/>
            <person name="Babiker R."/>
            <person name="Drula E."/>
            <person name="Ayuso-Fernandez I."/>
            <person name="Pacheco R."/>
            <person name="Padilla G."/>
            <person name="Ferreira P."/>
            <person name="Barriuso J."/>
            <person name="Kellner H."/>
            <person name="Castanera R."/>
            <person name="Alfaro M."/>
            <person name="Ramirez L."/>
            <person name="Pisabarro A.G."/>
            <person name="Kuo A."/>
            <person name="Tritt A."/>
            <person name="Lipzen A."/>
            <person name="He G."/>
            <person name="Yan M."/>
            <person name="Ng V."/>
            <person name="Cullen D."/>
            <person name="Martin F."/>
            <person name="Rosso M.-N."/>
            <person name="Henrissat B."/>
            <person name="Hibbett D."/>
            <person name="Martinez A.T."/>
            <person name="Grigoriev I.V."/>
        </authorList>
    </citation>
    <scope>NUCLEOTIDE SEQUENCE</scope>
    <source>
        <strain evidence="14">MF-IS2</strain>
    </source>
</reference>
<evidence type="ECO:0000256" key="8">
    <source>
        <dbReference type="ARBA" id="ARBA00022824"/>
    </source>
</evidence>
<dbReference type="GO" id="GO:0004577">
    <property type="term" value="F:N-acetylglucosaminyldiphosphodolichol N-acetylglucosaminyltransferase activity"/>
    <property type="evidence" value="ECO:0007669"/>
    <property type="project" value="UniProtKB-EC"/>
</dbReference>
<dbReference type="Pfam" id="PF04101">
    <property type="entry name" value="Glyco_tran_28_C"/>
    <property type="match status" value="1"/>
</dbReference>
<name>A0A9P5XJ06_9AGAR</name>
<comment type="caution">
    <text evidence="14">The sequence shown here is derived from an EMBL/GenBank/DDBJ whole genome shotgun (WGS) entry which is preliminary data.</text>
</comment>
<comment type="subunit">
    <text evidence="3 12">Heterodimer with ALG14 to form a functional enzyme.</text>
</comment>
<comment type="similarity">
    <text evidence="2 12">Belongs to the glycosyltransferase 28 family.</text>
</comment>
<organism evidence="14 15">
    <name type="scientific">Macrolepiota fuliginosa MF-IS2</name>
    <dbReference type="NCBI Taxonomy" id="1400762"/>
    <lineage>
        <taxon>Eukaryota</taxon>
        <taxon>Fungi</taxon>
        <taxon>Dikarya</taxon>
        <taxon>Basidiomycota</taxon>
        <taxon>Agaricomycotina</taxon>
        <taxon>Agaricomycetes</taxon>
        <taxon>Agaricomycetidae</taxon>
        <taxon>Agaricales</taxon>
        <taxon>Agaricineae</taxon>
        <taxon>Agaricaceae</taxon>
        <taxon>Macrolepiota</taxon>
    </lineage>
</organism>
<gene>
    <name evidence="12" type="primary">ALG13</name>
    <name evidence="14" type="ORF">P691DRAFT_661326</name>
</gene>
<comment type="function">
    <text evidence="9 12">Involved in protein N-glycosylation. Essential for the second step of the dolichol-linked oligosaccharide pathway.</text>
</comment>
<keyword evidence="8 12" id="KW-0256">Endoplasmic reticulum</keyword>
<keyword evidence="7 12" id="KW-0808">Transferase</keyword>
<evidence type="ECO:0000313" key="14">
    <source>
        <dbReference type="EMBL" id="KAF9452298.1"/>
    </source>
</evidence>
<comment type="subcellular location">
    <subcellularLocation>
        <location evidence="1 12">Endoplasmic reticulum</location>
    </subcellularLocation>
</comment>
<accession>A0A9P5XJ06</accession>
<evidence type="ECO:0000256" key="9">
    <source>
        <dbReference type="ARBA" id="ARBA00024804"/>
    </source>
</evidence>
<evidence type="ECO:0000313" key="15">
    <source>
        <dbReference type="Proteomes" id="UP000807342"/>
    </source>
</evidence>
<keyword evidence="15" id="KW-1185">Reference proteome</keyword>
<dbReference type="InterPro" id="IPR007235">
    <property type="entry name" value="Glyco_trans_28_C"/>
</dbReference>
<dbReference type="GO" id="GO:0005783">
    <property type="term" value="C:endoplasmic reticulum"/>
    <property type="evidence" value="ECO:0007669"/>
    <property type="project" value="UniProtKB-SubCell"/>
</dbReference>
<evidence type="ECO:0000256" key="12">
    <source>
        <dbReference type="RuleBase" id="RU362128"/>
    </source>
</evidence>
<dbReference type="Gene3D" id="3.40.50.2000">
    <property type="entry name" value="Glycogen Phosphorylase B"/>
    <property type="match status" value="1"/>
</dbReference>
<evidence type="ECO:0000256" key="1">
    <source>
        <dbReference type="ARBA" id="ARBA00004240"/>
    </source>
</evidence>
<evidence type="ECO:0000256" key="5">
    <source>
        <dbReference type="ARBA" id="ARBA00017468"/>
    </source>
</evidence>
<dbReference type="OrthoDB" id="20273at2759"/>
<feature type="domain" description="Glycosyl transferase family 28 C-terminal" evidence="13">
    <location>
        <begin position="6"/>
        <end position="151"/>
    </location>
</feature>
<dbReference type="EMBL" id="MU151073">
    <property type="protein sequence ID" value="KAF9452298.1"/>
    <property type="molecule type" value="Genomic_DNA"/>
</dbReference>
<evidence type="ECO:0000256" key="2">
    <source>
        <dbReference type="ARBA" id="ARBA00006962"/>
    </source>
</evidence>
<comment type="catalytic activity">
    <reaction evidence="11">
        <text>an N-acetyl-alpha-D-glucosaminyl-diphospho-di-trans,poly-cis-dolichol + UDP-N-acetyl-alpha-D-glucosamine = an N,N'-diacetylchitobiosyl-diphospho-di-trans,poly-cis-dolichol + UDP + H(+)</text>
        <dbReference type="Rhea" id="RHEA:23380"/>
        <dbReference type="Rhea" id="RHEA-COMP:19507"/>
        <dbReference type="Rhea" id="RHEA-COMP:19510"/>
        <dbReference type="ChEBI" id="CHEBI:15378"/>
        <dbReference type="ChEBI" id="CHEBI:57269"/>
        <dbReference type="ChEBI" id="CHEBI:57705"/>
        <dbReference type="ChEBI" id="CHEBI:58223"/>
        <dbReference type="ChEBI" id="CHEBI:58427"/>
        <dbReference type="EC" id="2.4.1.141"/>
    </reaction>
</comment>
<evidence type="ECO:0000256" key="6">
    <source>
        <dbReference type="ARBA" id="ARBA00022676"/>
    </source>
</evidence>
<evidence type="ECO:0000256" key="7">
    <source>
        <dbReference type="ARBA" id="ARBA00022679"/>
    </source>
</evidence>
<evidence type="ECO:0000256" key="10">
    <source>
        <dbReference type="ARBA" id="ARBA00032061"/>
    </source>
</evidence>
<evidence type="ECO:0000259" key="13">
    <source>
        <dbReference type="Pfam" id="PF04101"/>
    </source>
</evidence>
<dbReference type="AlphaFoldDB" id="A0A9P5XJ06"/>
<evidence type="ECO:0000256" key="4">
    <source>
        <dbReference type="ARBA" id="ARBA00012614"/>
    </source>
</evidence>
<evidence type="ECO:0000256" key="11">
    <source>
        <dbReference type="ARBA" id="ARBA00048184"/>
    </source>
</evidence>
<dbReference type="PANTHER" id="PTHR12867">
    <property type="entry name" value="GLYCOSYL TRANSFERASE-RELATED"/>
    <property type="match status" value="1"/>
</dbReference>
<dbReference type="GO" id="GO:0006488">
    <property type="term" value="P:dolichol-linked oligosaccharide biosynthetic process"/>
    <property type="evidence" value="ECO:0007669"/>
    <property type="project" value="InterPro"/>
</dbReference>
<sequence>MRALATVGTTKFDTLITEVLSPRTLNALKARGYTTLSVQCGNSDFIYAPSVAKGETATLILEGVSVELWKFKSSLYEEYDKAELIISHAGAGTIIEILRLPKPLIVVPNPTLLHNHQQELAQALEAQGYLKSSTIEDLARSIQQFTTDTVVPFPAFDGSKFKQLLDEEMGFI</sequence>